<accession>A0ABV4DVS4</accession>
<evidence type="ECO:0000313" key="2">
    <source>
        <dbReference type="Proteomes" id="UP001565220"/>
    </source>
</evidence>
<dbReference type="Pfam" id="PF20765">
    <property type="entry name" value="Phage_tail_terminator_8"/>
    <property type="match status" value="1"/>
</dbReference>
<gene>
    <name evidence="1" type="ORF">AB8S09_06770</name>
</gene>
<organism evidence="1 2">
    <name type="scientific">Clostridium lapidicellarium</name>
    <dbReference type="NCBI Taxonomy" id="3240931"/>
    <lineage>
        <taxon>Bacteria</taxon>
        <taxon>Bacillati</taxon>
        <taxon>Bacillota</taxon>
        <taxon>Clostridia</taxon>
        <taxon>Eubacteriales</taxon>
        <taxon>Clostridiaceae</taxon>
        <taxon>Clostridium</taxon>
    </lineage>
</organism>
<reference evidence="1 2" key="1">
    <citation type="submission" date="2024-08" db="EMBL/GenBank/DDBJ databases">
        <title>Clostridium lapicellarii sp. nov., and Clostridium renhuaiense sp. nov., two species isolated from the mud in a fermentation cellar used for producing sauce-flavour Chinese liquors.</title>
        <authorList>
            <person name="Yang F."/>
            <person name="Wang H."/>
            <person name="Chen L.Q."/>
            <person name="Zhou N."/>
            <person name="Lu J.J."/>
            <person name="Pu X.X."/>
            <person name="Wan B."/>
            <person name="Wang L."/>
            <person name="Liu S.J."/>
        </authorList>
    </citation>
    <scope>NUCLEOTIDE SEQUENCE [LARGE SCALE GENOMIC DNA]</scope>
    <source>
        <strain evidence="1 2">MT-113</strain>
    </source>
</reference>
<protein>
    <submittedName>
        <fullName evidence="1">DUF6838 family protein</fullName>
    </submittedName>
</protein>
<dbReference type="InterPro" id="IPR049254">
    <property type="entry name" value="Phage_tail_terminator"/>
</dbReference>
<sequence length="154" mass="18072">MVGIKDIMAAINNLLKENFPDVKRQSTDIRQGYKRPCFYVEMDRDMASKLNTQLKEKTVSIRTYYFPTDEYDSRIELLSVQDKLEEIFLEGVWITPSFFMPTFQQDGQDSGLDFIITDGVLQLQFYLYSMQGLPDTDDSEPLENLNTNIKRKEW</sequence>
<comment type="caution">
    <text evidence="1">The sequence shown here is derived from an EMBL/GenBank/DDBJ whole genome shotgun (WGS) entry which is preliminary data.</text>
</comment>
<proteinExistence type="predicted"/>
<dbReference type="Proteomes" id="UP001565220">
    <property type="component" value="Unassembled WGS sequence"/>
</dbReference>
<dbReference type="EMBL" id="JBGFFE010000007">
    <property type="protein sequence ID" value="MEY8763342.1"/>
    <property type="molecule type" value="Genomic_DNA"/>
</dbReference>
<evidence type="ECO:0000313" key="1">
    <source>
        <dbReference type="EMBL" id="MEY8763342.1"/>
    </source>
</evidence>
<name>A0ABV4DVS4_9CLOT</name>
<keyword evidence="2" id="KW-1185">Reference proteome</keyword>